<protein>
    <submittedName>
        <fullName evidence="2">Predicted protein</fullName>
    </submittedName>
</protein>
<dbReference type="Proteomes" id="UP000002668">
    <property type="component" value="Genome"/>
</dbReference>
<organism evidence="3">
    <name type="scientific">Leptosphaeria maculans (strain JN3 / isolate v23.1.3 / race Av1-4-5-6-7-8)</name>
    <name type="common">Blackleg fungus</name>
    <name type="synonym">Phoma lingam</name>
    <dbReference type="NCBI Taxonomy" id="985895"/>
    <lineage>
        <taxon>Eukaryota</taxon>
        <taxon>Fungi</taxon>
        <taxon>Dikarya</taxon>
        <taxon>Ascomycota</taxon>
        <taxon>Pezizomycotina</taxon>
        <taxon>Dothideomycetes</taxon>
        <taxon>Pleosporomycetidae</taxon>
        <taxon>Pleosporales</taxon>
        <taxon>Pleosporineae</taxon>
        <taxon>Leptosphaeriaceae</taxon>
        <taxon>Plenodomus</taxon>
        <taxon>Plenodomus lingam/Leptosphaeria maculans species complex</taxon>
    </lineage>
</organism>
<evidence type="ECO:0000313" key="3">
    <source>
        <dbReference type="Proteomes" id="UP000002668"/>
    </source>
</evidence>
<dbReference type="InParanoid" id="E5R509"/>
<dbReference type="AlphaFoldDB" id="E5R509"/>
<reference evidence="3" key="1">
    <citation type="journal article" date="2011" name="Nat. Commun.">
        <title>Effector diversification within compartments of the Leptosphaeria maculans genome affected by Repeat-Induced Point mutations.</title>
        <authorList>
            <person name="Rouxel T."/>
            <person name="Grandaubert J."/>
            <person name="Hane J.K."/>
            <person name="Hoede C."/>
            <person name="van de Wouw A.P."/>
            <person name="Couloux A."/>
            <person name="Dominguez V."/>
            <person name="Anthouard V."/>
            <person name="Bally P."/>
            <person name="Bourras S."/>
            <person name="Cozijnsen A.J."/>
            <person name="Ciuffetti L.M."/>
            <person name="Degrave A."/>
            <person name="Dilmaghani A."/>
            <person name="Duret L."/>
            <person name="Fudal I."/>
            <person name="Goodwin S.B."/>
            <person name="Gout L."/>
            <person name="Glaser N."/>
            <person name="Linglin J."/>
            <person name="Kema G.H.J."/>
            <person name="Lapalu N."/>
            <person name="Lawrence C.B."/>
            <person name="May K."/>
            <person name="Meyer M."/>
            <person name="Ollivier B."/>
            <person name="Poulain J."/>
            <person name="Schoch C.L."/>
            <person name="Simon A."/>
            <person name="Spatafora J.W."/>
            <person name="Stachowiak A."/>
            <person name="Turgeon B.G."/>
            <person name="Tyler B.M."/>
            <person name="Vincent D."/>
            <person name="Weissenbach J."/>
            <person name="Amselem J."/>
            <person name="Quesneville H."/>
            <person name="Oliver R.P."/>
            <person name="Wincker P."/>
            <person name="Balesdent M.-H."/>
            <person name="Howlett B.J."/>
        </authorList>
    </citation>
    <scope>NUCLEOTIDE SEQUENCE [LARGE SCALE GENOMIC DNA]</scope>
    <source>
        <strain evidence="3">JN3 / isolate v23.1.3 / race Av1-4-5-6-7-8</strain>
    </source>
</reference>
<accession>E5R509</accession>
<dbReference type="HOGENOM" id="CLU_1496484_0_0_1"/>
<dbReference type="VEuPathDB" id="FungiDB:LEMA_P049880.1"/>
<evidence type="ECO:0000313" key="2">
    <source>
        <dbReference type="EMBL" id="CBX92282.1"/>
    </source>
</evidence>
<gene>
    <name evidence="2" type="ORF">LEMA_P049880.1</name>
</gene>
<proteinExistence type="predicted"/>
<dbReference type="EMBL" id="FP929083">
    <property type="protein sequence ID" value="CBX92282.1"/>
    <property type="molecule type" value="Genomic_DNA"/>
</dbReference>
<keyword evidence="3" id="KW-1185">Reference proteome</keyword>
<evidence type="ECO:0000256" key="1">
    <source>
        <dbReference type="SAM" id="MobiDB-lite"/>
    </source>
</evidence>
<name>E5R509_LEPMJ</name>
<sequence length="180" mass="19886">MERLDATQVALPNRVCLVPMACVGTCARRITGTCPSRRIEEDTILLVDDDGLFHHRSSGDFERLVCRIFIDIVIPVLHREKRRHKRMTDTILASNSANQQISKSAPKRIPKKKKMMKMMMMSGRTPIQDCLVKAGADLAASRQARVKPGSGAMTSRACQEATPAPEYKSGCIPGDLPSSH</sequence>
<feature type="region of interest" description="Disordered" evidence="1">
    <location>
        <begin position="147"/>
        <end position="180"/>
    </location>
</feature>